<evidence type="ECO:0000313" key="5">
    <source>
        <dbReference type="EMBL" id="CAL1161645.1"/>
    </source>
</evidence>
<dbReference type="GO" id="GO:0003676">
    <property type="term" value="F:nucleic acid binding"/>
    <property type="evidence" value="ECO:0007669"/>
    <property type="project" value="InterPro"/>
</dbReference>
<name>A0A9P1DDH3_9DINO</name>
<feature type="transmembrane region" description="Helical" evidence="2">
    <location>
        <begin position="1128"/>
        <end position="1146"/>
    </location>
</feature>
<organism evidence="4">
    <name type="scientific">Cladocopium goreaui</name>
    <dbReference type="NCBI Taxonomy" id="2562237"/>
    <lineage>
        <taxon>Eukaryota</taxon>
        <taxon>Sar</taxon>
        <taxon>Alveolata</taxon>
        <taxon>Dinophyceae</taxon>
        <taxon>Suessiales</taxon>
        <taxon>Symbiodiniaceae</taxon>
        <taxon>Cladocopium</taxon>
    </lineage>
</organism>
<reference evidence="5" key="2">
    <citation type="submission" date="2024-04" db="EMBL/GenBank/DDBJ databases">
        <authorList>
            <person name="Chen Y."/>
            <person name="Shah S."/>
            <person name="Dougan E. K."/>
            <person name="Thang M."/>
            <person name="Chan C."/>
        </authorList>
    </citation>
    <scope>NUCLEOTIDE SEQUENCE [LARGE SCALE GENOMIC DNA]</scope>
</reference>
<comment type="caution">
    <text evidence="4">The sequence shown here is derived from an EMBL/GenBank/DDBJ whole genome shotgun (WGS) entry which is preliminary data.</text>
</comment>
<gene>
    <name evidence="4" type="ORF">C1SCF055_LOCUS33725</name>
</gene>
<feature type="region of interest" description="Disordered" evidence="1">
    <location>
        <begin position="425"/>
        <end position="444"/>
    </location>
</feature>
<dbReference type="Gene3D" id="3.30.420.10">
    <property type="entry name" value="Ribonuclease H-like superfamily/Ribonuclease H"/>
    <property type="match status" value="1"/>
</dbReference>
<dbReference type="GO" id="GO:0015074">
    <property type="term" value="P:DNA integration"/>
    <property type="evidence" value="ECO:0007669"/>
    <property type="project" value="InterPro"/>
</dbReference>
<dbReference type="InterPro" id="IPR036397">
    <property type="entry name" value="RNaseH_sf"/>
</dbReference>
<keyword evidence="6" id="KW-1185">Reference proteome</keyword>
<proteinExistence type="predicted"/>
<evidence type="ECO:0000313" key="4">
    <source>
        <dbReference type="EMBL" id="CAI4008270.1"/>
    </source>
</evidence>
<evidence type="ECO:0000256" key="2">
    <source>
        <dbReference type="SAM" id="Phobius"/>
    </source>
</evidence>
<dbReference type="PROSITE" id="PS50994">
    <property type="entry name" value="INTEGRASE"/>
    <property type="match status" value="1"/>
</dbReference>
<evidence type="ECO:0000259" key="3">
    <source>
        <dbReference type="PROSITE" id="PS50994"/>
    </source>
</evidence>
<dbReference type="InterPro" id="IPR001584">
    <property type="entry name" value="Integrase_cat-core"/>
</dbReference>
<feature type="compositionally biased region" description="Acidic residues" evidence="1">
    <location>
        <begin position="1231"/>
        <end position="1244"/>
    </location>
</feature>
<keyword evidence="2" id="KW-1133">Transmembrane helix</keyword>
<reference evidence="4" key="1">
    <citation type="submission" date="2022-10" db="EMBL/GenBank/DDBJ databases">
        <authorList>
            <person name="Chen Y."/>
            <person name="Dougan E. K."/>
            <person name="Chan C."/>
            <person name="Rhodes N."/>
            <person name="Thang M."/>
        </authorList>
    </citation>
    <scope>NUCLEOTIDE SEQUENCE</scope>
</reference>
<sequence length="1378" mass="156626">MDVRSVLIRCGMPHEVWGLTADAVASCMICRKFSRAGRRPQTKGFNLSYNFNDVVQMDLFKYQDLWYALMIDEATRYKIATRCEGGELPQILAALMKGWIRYFGPVRTLVTDQESSLMTIGAGDEFQRLGIARQPAGTTSGRQGQKHTTTGLVEKHIDLVKLTMLKTQAEAGRYGIEVEGEELAAEASMAQNTTTNVGGYSPVTMVFGILPRGYLDPEADEHGDAAILESRIARANKARPQQLQLGDYVPGIGEQQKLKYIVKMELDRAGEAQPIRESYMVFFNDNQNDTMDSQKVTAALTRMKAVVENSTPHRTFTIGQVLKTDNGEDKMVMFPKNFTFNGIKFGKGMRIISVPKYTKGTLITWPEGTQGIAVTENHGDSHIHIKELFSKEADKICFLYLYGYMTYQNEDMIVHAKITRRTAPTVASTEQQAQPGGDDMSTQSEPLVELGQKRKEPETDFGANSPEHKKHKHLWMSTELLHLRSLWWMTQRPKNIILDPHPIWFEEDMRWTRKRKQHALQPEGQDGLLLHLYCKTEAHLSIDMREGHIYRVDEQTDTLTEDQVLRHWQQFESSDRKEIQQFVTEKVFEKIKLDDIPKDATVVDCTWVRKFKRMPNGELAPKSRLCARGFLDTRSTTATRLSQRLVVSVAATHLFDLASWDVSGAFMKGLSFRQVQEALRRKGIPSPRRIVVIVPPPNVWRHLGEISPEFWIPEDQYHLHGLICLKPTYGLSDAPLAWQLCLHEELAASGGHQSSLDENMWIFKHPDGAIEGVITTHVDDLAVCANRTFLNKQHKILSDRFGRITQQEPPFNHCGCRYTQLPNKGGYKIDQEEFTAALKTIEISNTKDPNRLLEPGEDIKWKLAVVHDASSATKGRAYSQEGVMVMLMPDLMDFNKEIHTISGLEVSEKNFGGLAHILYAHGGKSKRISYSTSHAETLAAMAGLETSTLVSLRLAEILLPDKKPTLQRLAALQEQGVPFLPVDAYTDCRDFYSLTTGMTSAPQDKSHRFCAGTQRGPHRRPFEMGHTGADTVNGGGCIDQGDAQQTIAGELEKGDNAWLDDNLSINYIKTIQNYKADSRFTSSGSTWKPNKWLLAMLYFATLANGGRAEGEAVCMEVSQSAPTIQVQSMLMSVMMLVIFALAFFIYKVKLSLARLKGIVDTEMIQVLDPMNQRLRDAERDQRNHIYNFDALQRQDESYSREYSGDSYQPEDESVRSVSFLRRASRSRDGDQGEQESEESSEGETQDLKELRRRQEREAQRRMDLHAQTNNLEVYLHMEEGLLPPDQYLPFFRVDELCEEHAPLFPTVGNYDPTEHVQVVTYQGERTFCLTEGNQRLTFRSWEGLHGFRCSRIAARRNDRVSDTDHEWRLNNLYQYYMR</sequence>
<dbReference type="Proteomes" id="UP001152797">
    <property type="component" value="Unassembled WGS sequence"/>
</dbReference>
<keyword evidence="2" id="KW-0812">Transmembrane</keyword>
<accession>A0A9P1DDH3</accession>
<keyword evidence="2" id="KW-0472">Membrane</keyword>
<dbReference type="OrthoDB" id="1938465at2759"/>
<dbReference type="EMBL" id="CAMXCT030004235">
    <property type="protein sequence ID" value="CAL4795582.1"/>
    <property type="molecule type" value="Genomic_DNA"/>
</dbReference>
<evidence type="ECO:0000313" key="6">
    <source>
        <dbReference type="Proteomes" id="UP001152797"/>
    </source>
</evidence>
<evidence type="ECO:0000256" key="1">
    <source>
        <dbReference type="SAM" id="MobiDB-lite"/>
    </source>
</evidence>
<feature type="domain" description="Integrase catalytic" evidence="3">
    <location>
        <begin position="36"/>
        <end position="210"/>
    </location>
</feature>
<feature type="compositionally biased region" description="Basic and acidic residues" evidence="1">
    <location>
        <begin position="1245"/>
        <end position="1264"/>
    </location>
</feature>
<feature type="non-terminal residue" evidence="4">
    <location>
        <position position="1378"/>
    </location>
</feature>
<dbReference type="EMBL" id="CAMXCT020004235">
    <property type="protein sequence ID" value="CAL1161645.1"/>
    <property type="molecule type" value="Genomic_DNA"/>
</dbReference>
<dbReference type="EMBL" id="CAMXCT010004235">
    <property type="protein sequence ID" value="CAI4008270.1"/>
    <property type="molecule type" value="Genomic_DNA"/>
</dbReference>
<feature type="region of interest" description="Disordered" evidence="1">
    <location>
        <begin position="1196"/>
        <end position="1264"/>
    </location>
</feature>
<protein>
    <recommendedName>
        <fullName evidence="3">Integrase catalytic domain-containing protein</fullName>
    </recommendedName>
</protein>